<keyword evidence="3" id="KW-1185">Reference proteome</keyword>
<proteinExistence type="predicted"/>
<accession>A0ABQ8M845</accession>
<keyword evidence="2" id="KW-0830">Ubiquinone</keyword>
<dbReference type="Proteomes" id="UP000830375">
    <property type="component" value="Unassembled WGS sequence"/>
</dbReference>
<organism evidence="2 3">
    <name type="scientific">Labeo rohita</name>
    <name type="common">Indian major carp</name>
    <name type="synonym">Cyprinus rohita</name>
    <dbReference type="NCBI Taxonomy" id="84645"/>
    <lineage>
        <taxon>Eukaryota</taxon>
        <taxon>Metazoa</taxon>
        <taxon>Chordata</taxon>
        <taxon>Craniata</taxon>
        <taxon>Vertebrata</taxon>
        <taxon>Euteleostomi</taxon>
        <taxon>Actinopterygii</taxon>
        <taxon>Neopterygii</taxon>
        <taxon>Teleostei</taxon>
        <taxon>Ostariophysi</taxon>
        <taxon>Cypriniformes</taxon>
        <taxon>Cyprinidae</taxon>
        <taxon>Labeoninae</taxon>
        <taxon>Labeonini</taxon>
        <taxon>Labeo</taxon>
    </lineage>
</organism>
<protein>
    <submittedName>
        <fullName evidence="2">Ubiquinone/menaquinone biosynthesis C-methyltransferase UbiE</fullName>
    </submittedName>
</protein>
<evidence type="ECO:0000313" key="3">
    <source>
        <dbReference type="Proteomes" id="UP000830375"/>
    </source>
</evidence>
<sequence length="91" mass="10434">MMELLGRQAEAEFRTLRLEAETGDPPAMTQMETGRPVVSPPHRWWAKCEQRSCRVERIVRVAGDVGDFQEKSSTTLERSILEQQEEVFRAG</sequence>
<evidence type="ECO:0000313" key="2">
    <source>
        <dbReference type="EMBL" id="KAI2658726.1"/>
    </source>
</evidence>
<comment type="caution">
    <text evidence="2">The sequence shown here is derived from an EMBL/GenBank/DDBJ whole genome shotgun (WGS) entry which is preliminary data.</text>
</comment>
<evidence type="ECO:0000256" key="1">
    <source>
        <dbReference type="SAM" id="MobiDB-lite"/>
    </source>
</evidence>
<reference evidence="2 3" key="1">
    <citation type="submission" date="2022-01" db="EMBL/GenBank/DDBJ databases">
        <title>A high-quality chromosome-level genome assembly of rohu carp, Labeo rohita.</title>
        <authorList>
            <person name="Arick M.A. II"/>
            <person name="Hsu C.-Y."/>
            <person name="Magbanua Z."/>
            <person name="Pechanova O."/>
            <person name="Grover C."/>
            <person name="Miller E."/>
            <person name="Thrash A."/>
            <person name="Ezzel L."/>
            <person name="Alam S."/>
            <person name="Benzie J."/>
            <person name="Hamilton M."/>
            <person name="Karsi A."/>
            <person name="Lawrence M.L."/>
            <person name="Peterson D.G."/>
        </authorList>
    </citation>
    <scope>NUCLEOTIDE SEQUENCE [LARGE SCALE GENOMIC DNA]</scope>
    <source>
        <strain evidence="3">BAU-BD-2019</strain>
        <tissue evidence="2">Blood</tissue>
    </source>
</reference>
<gene>
    <name evidence="2" type="ORF">H4Q32_016848</name>
</gene>
<name>A0ABQ8M845_LABRO</name>
<dbReference type="EMBL" id="JACTAM010000012">
    <property type="protein sequence ID" value="KAI2658726.1"/>
    <property type="molecule type" value="Genomic_DNA"/>
</dbReference>
<feature type="region of interest" description="Disordered" evidence="1">
    <location>
        <begin position="17"/>
        <end position="40"/>
    </location>
</feature>